<dbReference type="InterPro" id="IPR036414">
    <property type="entry name" value="YaeB_N_sf"/>
</dbReference>
<reference evidence="4 5" key="1">
    <citation type="submission" date="2020-03" db="EMBL/GenBank/DDBJ databases">
        <title>Genomic Encyclopedia of Type Strains, Phase IV (KMG-IV): sequencing the most valuable type-strain genomes for metagenomic binning, comparative biology and taxonomic classification.</title>
        <authorList>
            <person name="Goeker M."/>
        </authorList>
    </citation>
    <scope>NUCLEOTIDE SEQUENCE [LARGE SCALE GENOMIC DNA]</scope>
    <source>
        <strain evidence="4 5">DSM 19867</strain>
    </source>
</reference>
<evidence type="ECO:0000259" key="3">
    <source>
        <dbReference type="PROSITE" id="PS51668"/>
    </source>
</evidence>
<dbReference type="InterPro" id="IPR036413">
    <property type="entry name" value="YaeB-like_sf"/>
</dbReference>
<keyword evidence="4" id="KW-0489">Methyltransferase</keyword>
<keyword evidence="5" id="KW-1185">Reference proteome</keyword>
<sequence length="157" mass="17059">MPFQLNPIGVIHSPHEHAAGTPIQPSWAEGAEGYVEIDPALALGLRDLEGMERIWLIYWFDRAGPASLEVVPFMDDKSHGIFATRAPTRPNPIGMSSVRLLGIEGARLRVSGLDMLDGTPLLDIKPYLPSADVFAVQGLGWYAQAHGSGKADGRFEK</sequence>
<evidence type="ECO:0000256" key="2">
    <source>
        <dbReference type="ARBA" id="ARBA00033753"/>
    </source>
</evidence>
<dbReference type="GO" id="GO:0032259">
    <property type="term" value="P:methylation"/>
    <property type="evidence" value="ECO:0007669"/>
    <property type="project" value="UniProtKB-KW"/>
</dbReference>
<accession>A0A846MYS1</accession>
<evidence type="ECO:0000313" key="4">
    <source>
        <dbReference type="EMBL" id="NIK88778.1"/>
    </source>
</evidence>
<dbReference type="InterPro" id="IPR040372">
    <property type="entry name" value="YaeB-like"/>
</dbReference>
<dbReference type="CDD" id="cd09281">
    <property type="entry name" value="UPF0066"/>
    <property type="match status" value="1"/>
</dbReference>
<dbReference type="Pfam" id="PF01980">
    <property type="entry name" value="TrmO_N"/>
    <property type="match status" value="1"/>
</dbReference>
<dbReference type="AlphaFoldDB" id="A0A846MYS1"/>
<dbReference type="NCBIfam" id="TIGR00104">
    <property type="entry name" value="tRNA_TsaA"/>
    <property type="match status" value="1"/>
</dbReference>
<dbReference type="Proteomes" id="UP000570514">
    <property type="component" value="Unassembled WGS sequence"/>
</dbReference>
<feature type="domain" description="TsaA-like" evidence="3">
    <location>
        <begin position="5"/>
        <end position="136"/>
    </location>
</feature>
<dbReference type="EMBL" id="JAASRM010000001">
    <property type="protein sequence ID" value="NIK88778.1"/>
    <property type="molecule type" value="Genomic_DNA"/>
</dbReference>
<proteinExistence type="inferred from homology"/>
<dbReference type="PANTHER" id="PTHR12818">
    <property type="entry name" value="TRNA (ADENINE(37)-N6)-METHYLTRANSFERASE"/>
    <property type="match status" value="1"/>
</dbReference>
<organism evidence="4 5">
    <name type="scientific">Rhizomicrobium palustre</name>
    <dbReference type="NCBI Taxonomy" id="189966"/>
    <lineage>
        <taxon>Bacteria</taxon>
        <taxon>Pseudomonadati</taxon>
        <taxon>Pseudomonadota</taxon>
        <taxon>Alphaproteobacteria</taxon>
        <taxon>Micropepsales</taxon>
        <taxon>Micropepsaceae</taxon>
        <taxon>Rhizomicrobium</taxon>
    </lineage>
</organism>
<evidence type="ECO:0000313" key="5">
    <source>
        <dbReference type="Proteomes" id="UP000570514"/>
    </source>
</evidence>
<dbReference type="PROSITE" id="PS51668">
    <property type="entry name" value="TSAA_2"/>
    <property type="match status" value="1"/>
</dbReference>
<dbReference type="GO" id="GO:0008168">
    <property type="term" value="F:methyltransferase activity"/>
    <property type="evidence" value="ECO:0007669"/>
    <property type="project" value="UniProtKB-KW"/>
</dbReference>
<dbReference type="Gene3D" id="2.40.30.70">
    <property type="entry name" value="YaeB-like"/>
    <property type="match status" value="1"/>
</dbReference>
<dbReference type="InterPro" id="IPR023370">
    <property type="entry name" value="TrmO-like_N"/>
</dbReference>
<dbReference type="PANTHER" id="PTHR12818:SF0">
    <property type="entry name" value="TRNA (ADENINE(37)-N6)-METHYLTRANSFERASE"/>
    <property type="match status" value="1"/>
</dbReference>
<dbReference type="SUPFAM" id="SSF118196">
    <property type="entry name" value="YaeB-like"/>
    <property type="match status" value="1"/>
</dbReference>
<comment type="similarity">
    <text evidence="2">Belongs to the tRNA methyltransferase O family.</text>
</comment>
<comment type="caution">
    <text evidence="4">The sequence shown here is derived from an EMBL/GenBank/DDBJ whole genome shotgun (WGS) entry which is preliminary data.</text>
</comment>
<keyword evidence="1" id="KW-0949">S-adenosyl-L-methionine</keyword>
<dbReference type="RefSeq" id="WP_167082924.1">
    <property type="nucleotide sequence ID" value="NZ_BAAADC010000001.1"/>
</dbReference>
<name>A0A846MYS1_9PROT</name>
<gene>
    <name evidence="4" type="ORF">FHS83_002096</name>
</gene>
<evidence type="ECO:0000256" key="1">
    <source>
        <dbReference type="ARBA" id="ARBA00022691"/>
    </source>
</evidence>
<keyword evidence="4" id="KW-0808">Transferase</keyword>
<protein>
    <submittedName>
        <fullName evidence="4">tRNA-Thr(GGU) m(6)t(6)A37 methyltransferase TsaA</fullName>
    </submittedName>
</protein>